<evidence type="ECO:0000313" key="5">
    <source>
        <dbReference type="Proteomes" id="UP000002028"/>
    </source>
</evidence>
<name>D2QN02_SPILD</name>
<dbReference type="SUPFAM" id="SSF46689">
    <property type="entry name" value="Homeodomain-like"/>
    <property type="match status" value="1"/>
</dbReference>
<keyword evidence="5" id="KW-1185">Reference proteome</keyword>
<dbReference type="STRING" id="504472.Slin_1436"/>
<feature type="DNA-binding region" description="H-T-H motif" evidence="2">
    <location>
        <begin position="22"/>
        <end position="41"/>
    </location>
</feature>
<dbReference type="Proteomes" id="UP000002028">
    <property type="component" value="Chromosome"/>
</dbReference>
<evidence type="ECO:0000256" key="1">
    <source>
        <dbReference type="ARBA" id="ARBA00023125"/>
    </source>
</evidence>
<dbReference type="AlphaFoldDB" id="D2QN02"/>
<accession>D2QN02</accession>
<dbReference type="HOGENOM" id="CLU_069356_30_0_10"/>
<dbReference type="PROSITE" id="PS50977">
    <property type="entry name" value="HTH_TETR_2"/>
    <property type="match status" value="1"/>
</dbReference>
<dbReference type="PANTHER" id="PTHR43479:SF11">
    <property type="entry name" value="ACREF_ENVCD OPERON REPRESSOR-RELATED"/>
    <property type="match status" value="1"/>
</dbReference>
<dbReference type="KEGG" id="sli:Slin_1436"/>
<dbReference type="Pfam" id="PF00440">
    <property type="entry name" value="TetR_N"/>
    <property type="match status" value="1"/>
</dbReference>
<feature type="domain" description="HTH tetR-type" evidence="3">
    <location>
        <begin position="1"/>
        <end position="59"/>
    </location>
</feature>
<dbReference type="GO" id="GO:0003677">
    <property type="term" value="F:DNA binding"/>
    <property type="evidence" value="ECO:0007669"/>
    <property type="project" value="UniProtKB-UniRule"/>
</dbReference>
<dbReference type="InterPro" id="IPR009057">
    <property type="entry name" value="Homeodomain-like_sf"/>
</dbReference>
<dbReference type="PANTHER" id="PTHR43479">
    <property type="entry name" value="ACREF/ENVCD OPERON REPRESSOR-RELATED"/>
    <property type="match status" value="1"/>
</dbReference>
<dbReference type="eggNOG" id="COG1309">
    <property type="taxonomic scope" value="Bacteria"/>
</dbReference>
<dbReference type="Gene3D" id="1.10.357.10">
    <property type="entry name" value="Tetracycline Repressor, domain 2"/>
    <property type="match status" value="1"/>
</dbReference>
<reference evidence="4 5" key="1">
    <citation type="journal article" date="2010" name="Stand. Genomic Sci.">
        <title>Complete genome sequence of Spirosoma linguale type strain (1).</title>
        <authorList>
            <person name="Lail K."/>
            <person name="Sikorski J."/>
            <person name="Saunders E."/>
            <person name="Lapidus A."/>
            <person name="Glavina Del Rio T."/>
            <person name="Copeland A."/>
            <person name="Tice H."/>
            <person name="Cheng J.-F."/>
            <person name="Lucas S."/>
            <person name="Nolan M."/>
            <person name="Bruce D."/>
            <person name="Goodwin L."/>
            <person name="Pitluck S."/>
            <person name="Ivanova N."/>
            <person name="Mavromatis K."/>
            <person name="Ovchinnikova G."/>
            <person name="Pati A."/>
            <person name="Chen A."/>
            <person name="Palaniappan K."/>
            <person name="Land M."/>
            <person name="Hauser L."/>
            <person name="Chang Y.-J."/>
            <person name="Jeffries C.D."/>
            <person name="Chain P."/>
            <person name="Brettin T."/>
            <person name="Detter J.C."/>
            <person name="Schuetze A."/>
            <person name="Rohde M."/>
            <person name="Tindall B.J."/>
            <person name="Goeker M."/>
            <person name="Bristow J."/>
            <person name="Eisen J.A."/>
            <person name="Markowitz V."/>
            <person name="Hugenholtz P."/>
            <person name="Kyrpides N.C."/>
            <person name="Klenk H.-P."/>
            <person name="Chen F."/>
        </authorList>
    </citation>
    <scope>NUCLEOTIDE SEQUENCE [LARGE SCALE GENOMIC DNA]</scope>
    <source>
        <strain evidence="5">ATCC 33905 / DSM 74 / LMG 10896 / Claus 1</strain>
    </source>
</reference>
<gene>
    <name evidence="4" type="ordered locus">Slin_1436</name>
</gene>
<dbReference type="InterPro" id="IPR001647">
    <property type="entry name" value="HTH_TetR"/>
</dbReference>
<dbReference type="InterPro" id="IPR050624">
    <property type="entry name" value="HTH-type_Tx_Regulator"/>
</dbReference>
<sequence length="206" mass="24025">MKEKIISSALEQFLRFGIRKVTVQQIIYPLGLSTKAVYKYFGSKEELLENCLDVQYGNLLRQFKAIEARENNPIWILFKVYGKLMALDFETSPLFYNDLNRYYPDLQDKVIQIHFNKFILFFTNIVEAGKQQGFIQPTLHTPVFLVTQNALYRMLTRSDTYHPFKQSPFYTANYTIGVYLRGICTIKGIQEIDENEAALSFTNSKP</sequence>
<dbReference type="PRINTS" id="PR00455">
    <property type="entry name" value="HTHTETR"/>
</dbReference>
<proteinExistence type="predicted"/>
<dbReference type="EMBL" id="CP001769">
    <property type="protein sequence ID" value="ADB37486.1"/>
    <property type="molecule type" value="Genomic_DNA"/>
</dbReference>
<organism evidence="4 5">
    <name type="scientific">Spirosoma linguale (strain ATCC 33905 / DSM 74 / LMG 10896 / Claus 1)</name>
    <dbReference type="NCBI Taxonomy" id="504472"/>
    <lineage>
        <taxon>Bacteria</taxon>
        <taxon>Pseudomonadati</taxon>
        <taxon>Bacteroidota</taxon>
        <taxon>Cytophagia</taxon>
        <taxon>Cytophagales</taxon>
        <taxon>Cytophagaceae</taxon>
        <taxon>Spirosoma</taxon>
    </lineage>
</organism>
<dbReference type="RefSeq" id="WP_012926037.1">
    <property type="nucleotide sequence ID" value="NC_013730.1"/>
</dbReference>
<evidence type="ECO:0000259" key="3">
    <source>
        <dbReference type="PROSITE" id="PS50977"/>
    </source>
</evidence>
<keyword evidence="1 2" id="KW-0238">DNA-binding</keyword>
<evidence type="ECO:0000256" key="2">
    <source>
        <dbReference type="PROSITE-ProRule" id="PRU00335"/>
    </source>
</evidence>
<protein>
    <submittedName>
        <fullName evidence="4">Transcriptional regulator, TetR family</fullName>
    </submittedName>
</protein>
<evidence type="ECO:0000313" key="4">
    <source>
        <dbReference type="EMBL" id="ADB37486.1"/>
    </source>
</evidence>